<feature type="chain" id="PRO_5043798567" evidence="1">
    <location>
        <begin position="21"/>
        <end position="132"/>
    </location>
</feature>
<reference evidence="2" key="1">
    <citation type="journal article" date="2022" name="bioRxiv">
        <title>Sequencing and chromosome-scale assembly of the giantPleurodeles waltlgenome.</title>
        <authorList>
            <person name="Brown T."/>
            <person name="Elewa A."/>
            <person name="Iarovenko S."/>
            <person name="Subramanian E."/>
            <person name="Araus A.J."/>
            <person name="Petzold A."/>
            <person name="Susuki M."/>
            <person name="Suzuki K.-i.T."/>
            <person name="Hayashi T."/>
            <person name="Toyoda A."/>
            <person name="Oliveira C."/>
            <person name="Osipova E."/>
            <person name="Leigh N.D."/>
            <person name="Simon A."/>
            <person name="Yun M.H."/>
        </authorList>
    </citation>
    <scope>NUCLEOTIDE SEQUENCE</scope>
    <source>
        <strain evidence="2">20211129_DDA</strain>
        <tissue evidence="2">Liver</tissue>
    </source>
</reference>
<proteinExistence type="predicted"/>
<organism evidence="2 3">
    <name type="scientific">Pleurodeles waltl</name>
    <name type="common">Iberian ribbed newt</name>
    <dbReference type="NCBI Taxonomy" id="8319"/>
    <lineage>
        <taxon>Eukaryota</taxon>
        <taxon>Metazoa</taxon>
        <taxon>Chordata</taxon>
        <taxon>Craniata</taxon>
        <taxon>Vertebrata</taxon>
        <taxon>Euteleostomi</taxon>
        <taxon>Amphibia</taxon>
        <taxon>Batrachia</taxon>
        <taxon>Caudata</taxon>
        <taxon>Salamandroidea</taxon>
        <taxon>Salamandridae</taxon>
        <taxon>Pleurodelinae</taxon>
        <taxon>Pleurodeles</taxon>
    </lineage>
</organism>
<evidence type="ECO:0000256" key="1">
    <source>
        <dbReference type="SAM" id="SignalP"/>
    </source>
</evidence>
<keyword evidence="3" id="KW-1185">Reference proteome</keyword>
<comment type="caution">
    <text evidence="2">The sequence shown here is derived from an EMBL/GenBank/DDBJ whole genome shotgun (WGS) entry which is preliminary data.</text>
</comment>
<dbReference type="AlphaFoldDB" id="A0AAV7LN81"/>
<feature type="signal peptide" evidence="1">
    <location>
        <begin position="1"/>
        <end position="20"/>
    </location>
</feature>
<gene>
    <name evidence="2" type="ORF">NDU88_004046</name>
</gene>
<evidence type="ECO:0000313" key="3">
    <source>
        <dbReference type="Proteomes" id="UP001066276"/>
    </source>
</evidence>
<accession>A0AAV7LN81</accession>
<name>A0AAV7LN81_PLEWA</name>
<protein>
    <submittedName>
        <fullName evidence="2">Uncharacterized protein</fullName>
    </submittedName>
</protein>
<sequence>MRNCQGGSLSTCLLLQWCSACRNARRGGFRSPGRRVCWDFFSRGERHRAAVRFTDLGLITAKRLVTRRWKSSGPPSVQAWKYSFEVWAGAEGVALKREDALGLRKYPLSDSWEEMLLRLRNVSGGPAMEESV</sequence>
<dbReference type="Proteomes" id="UP001066276">
    <property type="component" value="Chromosome 11"/>
</dbReference>
<keyword evidence="1" id="KW-0732">Signal</keyword>
<evidence type="ECO:0000313" key="2">
    <source>
        <dbReference type="EMBL" id="KAJ1090918.1"/>
    </source>
</evidence>
<dbReference type="EMBL" id="JANPWB010000015">
    <property type="protein sequence ID" value="KAJ1090918.1"/>
    <property type="molecule type" value="Genomic_DNA"/>
</dbReference>